<dbReference type="GO" id="GO:0030170">
    <property type="term" value="F:pyridoxal phosphate binding"/>
    <property type="evidence" value="ECO:0007669"/>
    <property type="project" value="TreeGrafter"/>
</dbReference>
<evidence type="ECO:0000313" key="1">
    <source>
        <dbReference type="EMBL" id="SVA57824.1"/>
    </source>
</evidence>
<proteinExistence type="predicted"/>
<feature type="non-terminal residue" evidence="1">
    <location>
        <position position="1"/>
    </location>
</feature>
<dbReference type="PIRSF" id="PIRSF000390">
    <property type="entry name" value="PLP_StrS"/>
    <property type="match status" value="1"/>
</dbReference>
<dbReference type="Gene3D" id="3.40.640.10">
    <property type="entry name" value="Type I PLP-dependent aspartate aminotransferase-like (Major domain)"/>
    <property type="match status" value="1"/>
</dbReference>
<dbReference type="GO" id="GO:0008483">
    <property type="term" value="F:transaminase activity"/>
    <property type="evidence" value="ECO:0007669"/>
    <property type="project" value="TreeGrafter"/>
</dbReference>
<gene>
    <name evidence="1" type="ORF">METZ01_LOCUS110678</name>
</gene>
<dbReference type="InterPro" id="IPR015421">
    <property type="entry name" value="PyrdxlP-dep_Trfase_major"/>
</dbReference>
<reference evidence="1" key="1">
    <citation type="submission" date="2018-05" db="EMBL/GenBank/DDBJ databases">
        <authorList>
            <person name="Lanie J.A."/>
            <person name="Ng W.-L."/>
            <person name="Kazmierczak K.M."/>
            <person name="Andrzejewski T.M."/>
            <person name="Davidsen T.M."/>
            <person name="Wayne K.J."/>
            <person name="Tettelin H."/>
            <person name="Glass J.I."/>
            <person name="Rusch D."/>
            <person name="Podicherti R."/>
            <person name="Tsui H.-C.T."/>
            <person name="Winkler M.E."/>
        </authorList>
    </citation>
    <scope>NUCLEOTIDE SEQUENCE</scope>
</reference>
<dbReference type="AlphaFoldDB" id="A0A381WZD1"/>
<dbReference type="InterPro" id="IPR015422">
    <property type="entry name" value="PyrdxlP-dep_Trfase_small"/>
</dbReference>
<dbReference type="InterPro" id="IPR000653">
    <property type="entry name" value="DegT/StrS_aminotransferase"/>
</dbReference>
<dbReference type="SUPFAM" id="SSF53383">
    <property type="entry name" value="PLP-dependent transferases"/>
    <property type="match status" value="1"/>
</dbReference>
<name>A0A381WZD1_9ZZZZ</name>
<organism evidence="1">
    <name type="scientific">marine metagenome</name>
    <dbReference type="NCBI Taxonomy" id="408172"/>
    <lineage>
        <taxon>unclassified sequences</taxon>
        <taxon>metagenomes</taxon>
        <taxon>ecological metagenomes</taxon>
    </lineage>
</organism>
<dbReference type="CDD" id="cd00616">
    <property type="entry name" value="AHBA_syn"/>
    <property type="match status" value="1"/>
</dbReference>
<protein>
    <submittedName>
        <fullName evidence="1">Uncharacterized protein</fullName>
    </submittedName>
</protein>
<dbReference type="InterPro" id="IPR015424">
    <property type="entry name" value="PyrdxlP-dep_Trfase"/>
</dbReference>
<dbReference type="PANTHER" id="PTHR30244:SF34">
    <property type="entry name" value="DTDP-4-AMINO-4,6-DIDEOXYGALACTOSE TRANSAMINASE"/>
    <property type="match status" value="1"/>
</dbReference>
<dbReference type="GO" id="GO:0000271">
    <property type="term" value="P:polysaccharide biosynthetic process"/>
    <property type="evidence" value="ECO:0007669"/>
    <property type="project" value="TreeGrafter"/>
</dbReference>
<dbReference type="EMBL" id="UINC01013372">
    <property type="protein sequence ID" value="SVA57824.1"/>
    <property type="molecule type" value="Genomic_DNA"/>
</dbReference>
<sequence length="377" mass="42903">VVKDYEMPNDIRSWGVYVPEEAIERVAEVLKSGWINTGKHEKELRDLFRKKFSVAHCVAVNNGTAALRASYQMLGIGHGDEVVTTPYTFIATNTSLLEQGAIPVFADIRYGDLNVTAETIEEKLTSKTKAIVIVHYAGNPVDLDEIRALADSYNVPLIEDSAHAMGSKYKDSYIGQTGDLVTFSLQAVKIVTSGDGGIIATGREDYYERLQEISWYGINRDEKQTNLFLDSLPDDISVLGFKYNMNDIIATIAISALDHFDIPLQKRKSIAETYRRELKDLKTIKLLDYYRDRTPNYQIFPIHVEGRERFARYMWDKKIQVVVNNRRNDKYSIFGRSKSGQMTPVLRDLPSLRLADEDTILLPIHFDIDNDTLDYIV</sequence>
<dbReference type="Gene3D" id="3.90.1150.10">
    <property type="entry name" value="Aspartate Aminotransferase, domain 1"/>
    <property type="match status" value="1"/>
</dbReference>
<accession>A0A381WZD1</accession>
<dbReference type="PANTHER" id="PTHR30244">
    <property type="entry name" value="TRANSAMINASE"/>
    <property type="match status" value="1"/>
</dbReference>
<feature type="non-terminal residue" evidence="1">
    <location>
        <position position="377"/>
    </location>
</feature>
<dbReference type="Pfam" id="PF01041">
    <property type="entry name" value="DegT_DnrJ_EryC1"/>
    <property type="match status" value="1"/>
</dbReference>